<name>A0A271J4W8_9BACT</name>
<dbReference type="OrthoDB" id="2706144at2"/>
<proteinExistence type="predicted"/>
<evidence type="ECO:0000313" key="2">
    <source>
        <dbReference type="EMBL" id="PAP78104.1"/>
    </source>
</evidence>
<feature type="transmembrane region" description="Helical" evidence="1">
    <location>
        <begin position="140"/>
        <end position="159"/>
    </location>
</feature>
<dbReference type="EMBL" id="MQWD01000001">
    <property type="protein sequence ID" value="PAP78104.1"/>
    <property type="molecule type" value="Genomic_DNA"/>
</dbReference>
<comment type="caution">
    <text evidence="2">The sequence shown here is derived from an EMBL/GenBank/DDBJ whole genome shotgun (WGS) entry which is preliminary data.</text>
</comment>
<keyword evidence="1" id="KW-0812">Transmembrane</keyword>
<evidence type="ECO:0000313" key="3">
    <source>
        <dbReference type="Proteomes" id="UP000216339"/>
    </source>
</evidence>
<dbReference type="Proteomes" id="UP000216339">
    <property type="component" value="Unassembled WGS sequence"/>
</dbReference>
<keyword evidence="2" id="KW-0378">Hydrolase</keyword>
<keyword evidence="3" id="KW-1185">Reference proteome</keyword>
<reference evidence="2 3" key="1">
    <citation type="submission" date="2016-11" db="EMBL/GenBank/DDBJ databases">
        <title>Study of marine rhodopsin-containing bacteria.</title>
        <authorList>
            <person name="Yoshizawa S."/>
            <person name="Kumagai Y."/>
            <person name="Kogure K."/>
        </authorList>
    </citation>
    <scope>NUCLEOTIDE SEQUENCE [LARGE SCALE GENOMIC DNA]</scope>
    <source>
        <strain evidence="2 3">SAORIC-28</strain>
    </source>
</reference>
<dbReference type="RefSeq" id="WP_095511777.1">
    <property type="nucleotide sequence ID" value="NZ_MQWD01000001.1"/>
</dbReference>
<dbReference type="GO" id="GO:0016787">
    <property type="term" value="F:hydrolase activity"/>
    <property type="evidence" value="ECO:0007669"/>
    <property type="project" value="UniProtKB-KW"/>
</dbReference>
<evidence type="ECO:0000256" key="1">
    <source>
        <dbReference type="SAM" id="Phobius"/>
    </source>
</evidence>
<keyword evidence="1" id="KW-1133">Transmembrane helix</keyword>
<organism evidence="2 3">
    <name type="scientific">Rubrivirga marina</name>
    <dbReference type="NCBI Taxonomy" id="1196024"/>
    <lineage>
        <taxon>Bacteria</taxon>
        <taxon>Pseudomonadati</taxon>
        <taxon>Rhodothermota</taxon>
        <taxon>Rhodothermia</taxon>
        <taxon>Rhodothermales</taxon>
        <taxon>Rubricoccaceae</taxon>
        <taxon>Rubrivirga</taxon>
    </lineage>
</organism>
<protein>
    <submittedName>
        <fullName evidence="2">Metal-dependent hydrolase</fullName>
    </submittedName>
</protein>
<accession>A0A271J4W8</accession>
<dbReference type="InterPro" id="IPR007404">
    <property type="entry name" value="YdjM-like"/>
</dbReference>
<feature type="transmembrane region" description="Helical" evidence="1">
    <location>
        <begin position="40"/>
        <end position="57"/>
    </location>
</feature>
<dbReference type="AlphaFoldDB" id="A0A271J4W8"/>
<feature type="transmembrane region" description="Helical" evidence="1">
    <location>
        <begin position="6"/>
        <end position="28"/>
    </location>
</feature>
<feature type="transmembrane region" description="Helical" evidence="1">
    <location>
        <begin position="108"/>
        <end position="128"/>
    </location>
</feature>
<keyword evidence="1" id="KW-0472">Membrane</keyword>
<gene>
    <name evidence="2" type="ORF">BSZ37_17505</name>
</gene>
<dbReference type="Pfam" id="PF04307">
    <property type="entry name" value="YdjM"/>
    <property type="match status" value="1"/>
</dbReference>
<sequence>MAGYRGHLAGATVFFGLYLAALALVFSVDQAYRQLSDVELVAYPAALFGLCLMFGLWPDVDTNSKGQNLFYLLFFVVDVVLIATRQFQEAAYLGLFCILPALGKHRGWTHTYWAMLLIPSPFLVLPYVLRPEQPLAGLPFYGAAVVGYFSHLVMDGLVVRLPGRRRGAGW</sequence>
<feature type="transmembrane region" description="Helical" evidence="1">
    <location>
        <begin position="69"/>
        <end position="87"/>
    </location>
</feature>